<name>A0ABW1MX99_9GAMM</name>
<keyword evidence="3" id="KW-1185">Reference proteome</keyword>
<keyword evidence="1" id="KW-0812">Transmembrane</keyword>
<gene>
    <name evidence="2" type="ORF">ACFLLB_03505</name>
</gene>
<evidence type="ECO:0000313" key="2">
    <source>
        <dbReference type="EMBL" id="MFC6068635.1"/>
    </source>
</evidence>
<feature type="transmembrane region" description="Helical" evidence="1">
    <location>
        <begin position="58"/>
        <end position="83"/>
    </location>
</feature>
<reference evidence="2 3" key="1">
    <citation type="submission" date="2024-09" db="EMBL/GenBank/DDBJ databases">
        <title>Whole genome analysis of Stenotrophomonas geniculata MK-1, and its biological control impact on peanut foliage fungus diseases.</title>
        <authorList>
            <person name="Ahsan T."/>
        </authorList>
    </citation>
    <scope>NUCLEOTIDE SEQUENCE [LARGE SCALE GENOMIC DNA]</scope>
    <source>
        <strain evidence="2 3">MK-1</strain>
    </source>
</reference>
<keyword evidence="1" id="KW-0472">Membrane</keyword>
<evidence type="ECO:0008006" key="4">
    <source>
        <dbReference type="Google" id="ProtNLM"/>
    </source>
</evidence>
<evidence type="ECO:0000256" key="1">
    <source>
        <dbReference type="SAM" id="Phobius"/>
    </source>
</evidence>
<sequence length="117" mass="12692">MPNNSSSLHALPPPMTVGRYVRHEFPRLAKYICSGMAVSMPVILGLRIKEYGFSWKLLAAGLGGLVGAWLLACLALAVVLPIAGWFKLHTRIKPIIPASIAMILAILGYVLVANYYS</sequence>
<accession>A0ABW1MX99</accession>
<protein>
    <recommendedName>
        <fullName evidence="4">Transmembrane protein</fullName>
    </recommendedName>
</protein>
<comment type="caution">
    <text evidence="2">The sequence shown here is derived from an EMBL/GenBank/DDBJ whole genome shotgun (WGS) entry which is preliminary data.</text>
</comment>
<organism evidence="2 3">
    <name type="scientific">Stenotrophomonas geniculata</name>
    <dbReference type="NCBI Taxonomy" id="86188"/>
    <lineage>
        <taxon>Bacteria</taxon>
        <taxon>Pseudomonadati</taxon>
        <taxon>Pseudomonadota</taxon>
        <taxon>Gammaproteobacteria</taxon>
        <taxon>Lysobacterales</taxon>
        <taxon>Lysobacteraceae</taxon>
        <taxon>Stenotrophomonas</taxon>
    </lineage>
</organism>
<keyword evidence="1" id="KW-1133">Transmembrane helix</keyword>
<feature type="transmembrane region" description="Helical" evidence="1">
    <location>
        <begin position="95"/>
        <end position="116"/>
    </location>
</feature>
<dbReference type="EMBL" id="JBHRFL010000003">
    <property type="protein sequence ID" value="MFC6068635.1"/>
    <property type="molecule type" value="Genomic_DNA"/>
</dbReference>
<evidence type="ECO:0000313" key="3">
    <source>
        <dbReference type="Proteomes" id="UP001596115"/>
    </source>
</evidence>
<proteinExistence type="predicted"/>
<dbReference type="RefSeq" id="WP_367141408.1">
    <property type="nucleotide sequence ID" value="NZ_JBFLAA010000005.1"/>
</dbReference>
<dbReference type="Proteomes" id="UP001596115">
    <property type="component" value="Unassembled WGS sequence"/>
</dbReference>